<dbReference type="Proteomes" id="UP000054248">
    <property type="component" value="Unassembled WGS sequence"/>
</dbReference>
<evidence type="ECO:0000256" key="1">
    <source>
        <dbReference type="SAM" id="Phobius"/>
    </source>
</evidence>
<dbReference type="EMBL" id="KN823229">
    <property type="protein sequence ID" value="KIO19301.1"/>
    <property type="molecule type" value="Genomic_DNA"/>
</dbReference>
<keyword evidence="1" id="KW-0812">Transmembrane</keyword>
<feature type="transmembrane region" description="Helical" evidence="1">
    <location>
        <begin position="6"/>
        <end position="27"/>
    </location>
</feature>
<protein>
    <submittedName>
        <fullName evidence="2">Uncharacterized protein</fullName>
    </submittedName>
</protein>
<name>A0A0C3Q699_9AGAM</name>
<reference evidence="3" key="2">
    <citation type="submission" date="2015-01" db="EMBL/GenBank/DDBJ databases">
        <title>Evolutionary Origins and Diversification of the Mycorrhizal Mutualists.</title>
        <authorList>
            <consortium name="DOE Joint Genome Institute"/>
            <consortium name="Mycorrhizal Genomics Consortium"/>
            <person name="Kohler A."/>
            <person name="Kuo A."/>
            <person name="Nagy L.G."/>
            <person name="Floudas D."/>
            <person name="Copeland A."/>
            <person name="Barry K.W."/>
            <person name="Cichocki N."/>
            <person name="Veneault-Fourrey C."/>
            <person name="LaButti K."/>
            <person name="Lindquist E.A."/>
            <person name="Lipzen A."/>
            <person name="Lundell T."/>
            <person name="Morin E."/>
            <person name="Murat C."/>
            <person name="Riley R."/>
            <person name="Ohm R."/>
            <person name="Sun H."/>
            <person name="Tunlid A."/>
            <person name="Henrissat B."/>
            <person name="Grigoriev I.V."/>
            <person name="Hibbett D.S."/>
            <person name="Martin F."/>
        </authorList>
    </citation>
    <scope>NUCLEOTIDE SEQUENCE [LARGE SCALE GENOMIC DNA]</scope>
    <source>
        <strain evidence="3">MUT 4182</strain>
    </source>
</reference>
<reference evidence="2 3" key="1">
    <citation type="submission" date="2014-04" db="EMBL/GenBank/DDBJ databases">
        <authorList>
            <consortium name="DOE Joint Genome Institute"/>
            <person name="Kuo A."/>
            <person name="Girlanda M."/>
            <person name="Perotto S."/>
            <person name="Kohler A."/>
            <person name="Nagy L.G."/>
            <person name="Floudas D."/>
            <person name="Copeland A."/>
            <person name="Barry K.W."/>
            <person name="Cichocki N."/>
            <person name="Veneault-Fourrey C."/>
            <person name="LaButti K."/>
            <person name="Lindquist E.A."/>
            <person name="Lipzen A."/>
            <person name="Lundell T."/>
            <person name="Morin E."/>
            <person name="Murat C."/>
            <person name="Sun H."/>
            <person name="Tunlid A."/>
            <person name="Henrissat B."/>
            <person name="Grigoriev I.V."/>
            <person name="Hibbett D.S."/>
            <person name="Martin F."/>
            <person name="Nordberg H.P."/>
            <person name="Cantor M.N."/>
            <person name="Hua S.X."/>
        </authorList>
    </citation>
    <scope>NUCLEOTIDE SEQUENCE [LARGE SCALE GENOMIC DNA]</scope>
    <source>
        <strain evidence="2 3">MUT 4182</strain>
    </source>
</reference>
<sequence length="79" mass="9062">MPLFHDFLVSLFPLFLKFCLLAVSFIMHKTSSLSCTSLHNLPALLLRYRRSRSRYSLSSSVFLLVSCLAFPRPLRIGDL</sequence>
<dbReference type="HOGENOM" id="CLU_2612710_0_0_1"/>
<proteinExistence type="predicted"/>
<accession>A0A0C3Q699</accession>
<keyword evidence="3" id="KW-1185">Reference proteome</keyword>
<evidence type="ECO:0000313" key="2">
    <source>
        <dbReference type="EMBL" id="KIO19301.1"/>
    </source>
</evidence>
<feature type="transmembrane region" description="Helical" evidence="1">
    <location>
        <begin position="55"/>
        <end position="74"/>
    </location>
</feature>
<feature type="non-terminal residue" evidence="2">
    <location>
        <position position="79"/>
    </location>
</feature>
<keyword evidence="1" id="KW-0472">Membrane</keyword>
<gene>
    <name evidence="2" type="ORF">M407DRAFT_246219</name>
</gene>
<keyword evidence="1" id="KW-1133">Transmembrane helix</keyword>
<organism evidence="2 3">
    <name type="scientific">Tulasnella calospora MUT 4182</name>
    <dbReference type="NCBI Taxonomy" id="1051891"/>
    <lineage>
        <taxon>Eukaryota</taxon>
        <taxon>Fungi</taxon>
        <taxon>Dikarya</taxon>
        <taxon>Basidiomycota</taxon>
        <taxon>Agaricomycotina</taxon>
        <taxon>Agaricomycetes</taxon>
        <taxon>Cantharellales</taxon>
        <taxon>Tulasnellaceae</taxon>
        <taxon>Tulasnella</taxon>
    </lineage>
</organism>
<evidence type="ECO:0000313" key="3">
    <source>
        <dbReference type="Proteomes" id="UP000054248"/>
    </source>
</evidence>
<dbReference type="AlphaFoldDB" id="A0A0C3Q699"/>